<dbReference type="SUPFAM" id="SSF55811">
    <property type="entry name" value="Nudix"/>
    <property type="match status" value="1"/>
</dbReference>
<feature type="domain" description="Nudix hydrolase" evidence="7">
    <location>
        <begin position="53"/>
        <end position="194"/>
    </location>
</feature>
<dbReference type="RefSeq" id="WP_211041954.1">
    <property type="nucleotide sequence ID" value="NZ_JAELVF020000001.1"/>
</dbReference>
<evidence type="ECO:0000313" key="9">
    <source>
        <dbReference type="Proteomes" id="UP000694501"/>
    </source>
</evidence>
<dbReference type="PANTHER" id="PTHR43046:SF12">
    <property type="entry name" value="GDP-MANNOSE MANNOSYL HYDROLASE"/>
    <property type="match status" value="1"/>
</dbReference>
<dbReference type="AlphaFoldDB" id="A0A949JDH2"/>
<dbReference type="PROSITE" id="PS00893">
    <property type="entry name" value="NUDIX_BOX"/>
    <property type="match status" value="1"/>
</dbReference>
<dbReference type="Proteomes" id="UP000694501">
    <property type="component" value="Unassembled WGS sequence"/>
</dbReference>
<reference evidence="8" key="1">
    <citation type="submission" date="2021-06" db="EMBL/GenBank/DDBJ databases">
        <title>Sequencing of actinobacteria type strains.</title>
        <authorList>
            <person name="Nguyen G.-S."/>
            <person name="Wentzel A."/>
        </authorList>
    </citation>
    <scope>NUCLEOTIDE SEQUENCE</scope>
    <source>
        <strain evidence="8">P38-E01</strain>
    </source>
</reference>
<feature type="region of interest" description="Disordered" evidence="6">
    <location>
        <begin position="1"/>
        <end position="53"/>
    </location>
</feature>
<dbReference type="EMBL" id="JAELVF020000001">
    <property type="protein sequence ID" value="MBU7598052.1"/>
    <property type="molecule type" value="Genomic_DNA"/>
</dbReference>
<comment type="cofactor">
    <cofactor evidence="1">
        <name>Mg(2+)</name>
        <dbReference type="ChEBI" id="CHEBI:18420"/>
    </cofactor>
</comment>
<dbReference type="InterPro" id="IPR020084">
    <property type="entry name" value="NUDIX_hydrolase_CS"/>
</dbReference>
<dbReference type="InterPro" id="IPR000086">
    <property type="entry name" value="NUDIX_hydrolase_dom"/>
</dbReference>
<dbReference type="PANTHER" id="PTHR43046">
    <property type="entry name" value="GDP-MANNOSE MANNOSYL HYDROLASE"/>
    <property type="match status" value="1"/>
</dbReference>
<gene>
    <name evidence="8" type="ORF">JGS22_010615</name>
</gene>
<accession>A0A949JDH2</accession>
<comment type="similarity">
    <text evidence="2 5">Belongs to the Nudix hydrolase family.</text>
</comment>
<dbReference type="PRINTS" id="PR00502">
    <property type="entry name" value="NUDIXFAMILY"/>
</dbReference>
<dbReference type="InterPro" id="IPR015797">
    <property type="entry name" value="NUDIX_hydrolase-like_dom_sf"/>
</dbReference>
<sequence length="207" mass="22510">MNAPRAQDGSTPNGPPASGPDTGATATGSTTPDPTGPSATSRGGGEQQVPVPVDRPTARVVLLDPQDRVLLFRSISERSGEVLWFPPGGGVEPGESYEEAAARELREETGLTDVEIGPELWRREPVLPWNGVPHRFVERHFLARTERCEIDTGGFSTQERLSIHEHRWWTGDELRAVHALLVPRDLPARLAELLANGPPDTPPLIET</sequence>
<keyword evidence="3 5" id="KW-0378">Hydrolase</keyword>
<evidence type="ECO:0000256" key="5">
    <source>
        <dbReference type="RuleBase" id="RU003476"/>
    </source>
</evidence>
<feature type="compositionally biased region" description="Low complexity" evidence="6">
    <location>
        <begin position="19"/>
        <end position="41"/>
    </location>
</feature>
<evidence type="ECO:0000313" key="8">
    <source>
        <dbReference type="EMBL" id="MBU7598052.1"/>
    </source>
</evidence>
<dbReference type="PROSITE" id="PS51462">
    <property type="entry name" value="NUDIX"/>
    <property type="match status" value="1"/>
</dbReference>
<name>A0A949JDH2_9ACTN</name>
<proteinExistence type="inferred from homology"/>
<evidence type="ECO:0000256" key="2">
    <source>
        <dbReference type="ARBA" id="ARBA00005582"/>
    </source>
</evidence>
<comment type="caution">
    <text evidence="8">The sequence shown here is derived from an EMBL/GenBank/DDBJ whole genome shotgun (WGS) entry which is preliminary data.</text>
</comment>
<evidence type="ECO:0000259" key="7">
    <source>
        <dbReference type="PROSITE" id="PS51462"/>
    </source>
</evidence>
<evidence type="ECO:0000256" key="1">
    <source>
        <dbReference type="ARBA" id="ARBA00001946"/>
    </source>
</evidence>
<dbReference type="CDD" id="cd04685">
    <property type="entry name" value="NUDIX_Hydrolase"/>
    <property type="match status" value="1"/>
</dbReference>
<keyword evidence="9" id="KW-1185">Reference proteome</keyword>
<dbReference type="Pfam" id="PF00293">
    <property type="entry name" value="NUDIX"/>
    <property type="match status" value="1"/>
</dbReference>
<dbReference type="Gene3D" id="3.90.79.10">
    <property type="entry name" value="Nucleoside Triphosphate Pyrophosphohydrolase"/>
    <property type="match status" value="1"/>
</dbReference>
<dbReference type="InterPro" id="IPR020476">
    <property type="entry name" value="Nudix_hydrolase"/>
</dbReference>
<dbReference type="GO" id="GO:0016787">
    <property type="term" value="F:hydrolase activity"/>
    <property type="evidence" value="ECO:0007669"/>
    <property type="project" value="UniProtKB-KW"/>
</dbReference>
<evidence type="ECO:0000256" key="4">
    <source>
        <dbReference type="ARBA" id="ARBA00022842"/>
    </source>
</evidence>
<organism evidence="8 9">
    <name type="scientific">Streptomyces tardus</name>
    <dbReference type="NCBI Taxonomy" id="2780544"/>
    <lineage>
        <taxon>Bacteria</taxon>
        <taxon>Bacillati</taxon>
        <taxon>Actinomycetota</taxon>
        <taxon>Actinomycetes</taxon>
        <taxon>Kitasatosporales</taxon>
        <taxon>Streptomycetaceae</taxon>
        <taxon>Streptomyces</taxon>
    </lineage>
</organism>
<protein>
    <submittedName>
        <fullName evidence="8">NUDIX domain-containing protein</fullName>
    </submittedName>
</protein>
<keyword evidence="4" id="KW-0460">Magnesium</keyword>
<evidence type="ECO:0000256" key="3">
    <source>
        <dbReference type="ARBA" id="ARBA00022801"/>
    </source>
</evidence>
<evidence type="ECO:0000256" key="6">
    <source>
        <dbReference type="SAM" id="MobiDB-lite"/>
    </source>
</evidence>